<dbReference type="EMBL" id="JAJAWG010000006">
    <property type="protein sequence ID" value="MCB5196634.1"/>
    <property type="molecule type" value="Genomic_DNA"/>
</dbReference>
<proteinExistence type="predicted"/>
<dbReference type="RefSeq" id="WP_226764386.1">
    <property type="nucleotide sequence ID" value="NZ_JAJAWG010000006.1"/>
</dbReference>
<reference evidence="3 4" key="1">
    <citation type="submission" date="2021-10" db="EMBL/GenBank/DDBJ databases">
        <authorList>
            <person name="Chen M."/>
        </authorList>
    </citation>
    <scope>NUCLEOTIDE SEQUENCE [LARGE SCALE GENOMIC DNA]</scope>
    <source>
        <strain evidence="3 4">H3-26</strain>
    </source>
</reference>
<feature type="domain" description="Isochorismatase-like" evidence="2">
    <location>
        <begin position="4"/>
        <end position="143"/>
    </location>
</feature>
<dbReference type="Pfam" id="PF00857">
    <property type="entry name" value="Isochorismatase"/>
    <property type="match status" value="1"/>
</dbReference>
<dbReference type="InterPro" id="IPR036380">
    <property type="entry name" value="Isochorismatase-like_sf"/>
</dbReference>
<accession>A0ABS8BM02</accession>
<evidence type="ECO:0000259" key="2">
    <source>
        <dbReference type="Pfam" id="PF00857"/>
    </source>
</evidence>
<organism evidence="3 4">
    <name type="scientific">Deefgea salmonis</name>
    <dbReference type="NCBI Taxonomy" id="2875502"/>
    <lineage>
        <taxon>Bacteria</taxon>
        <taxon>Pseudomonadati</taxon>
        <taxon>Pseudomonadota</taxon>
        <taxon>Betaproteobacteria</taxon>
        <taxon>Neisseriales</taxon>
        <taxon>Chitinibacteraceae</taxon>
        <taxon>Deefgea</taxon>
    </lineage>
</organism>
<comment type="caution">
    <text evidence="3">The sequence shown here is derived from an EMBL/GenBank/DDBJ whole genome shotgun (WGS) entry which is preliminary data.</text>
</comment>
<dbReference type="SUPFAM" id="SSF52499">
    <property type="entry name" value="Isochorismatase-like hydrolases"/>
    <property type="match status" value="1"/>
</dbReference>
<keyword evidence="1" id="KW-0378">Hydrolase</keyword>
<dbReference type="InterPro" id="IPR000868">
    <property type="entry name" value="Isochorismatase-like_dom"/>
</dbReference>
<sequence length="202" mass="22362">MSASALLVIDVQHSFLHMPYFDASDLPRYQAKQVELITACQRQHIPIIQILHVEQTGPFSKASGWVKPMDFLPPHHGPVFEKTVHNALIGSGLHEFLQQRHIQHLIISGIRTEQCCETTARVGSDLGYSIDFVTEATLTFAMQHANGQCFSASEIKTRTELVLSDRFARICSVDQLVASWPALAHAPRAPAKTKIVNAGIQA</sequence>
<dbReference type="Gene3D" id="3.40.50.850">
    <property type="entry name" value="Isochorismatase-like"/>
    <property type="match status" value="1"/>
</dbReference>
<dbReference type="PANTHER" id="PTHR43540">
    <property type="entry name" value="PEROXYUREIDOACRYLATE/UREIDOACRYLATE AMIDOHYDROLASE-RELATED"/>
    <property type="match status" value="1"/>
</dbReference>
<evidence type="ECO:0000313" key="3">
    <source>
        <dbReference type="EMBL" id="MCB5196634.1"/>
    </source>
</evidence>
<evidence type="ECO:0000313" key="4">
    <source>
        <dbReference type="Proteomes" id="UP001198034"/>
    </source>
</evidence>
<evidence type="ECO:0000256" key="1">
    <source>
        <dbReference type="ARBA" id="ARBA00022801"/>
    </source>
</evidence>
<dbReference type="Proteomes" id="UP001198034">
    <property type="component" value="Unassembled WGS sequence"/>
</dbReference>
<gene>
    <name evidence="3" type="ORF">LG219_10190</name>
</gene>
<name>A0ABS8BM02_9NEIS</name>
<protein>
    <submittedName>
        <fullName evidence="3">Isochorismatase family protein</fullName>
    </submittedName>
</protein>
<dbReference type="PANTHER" id="PTHR43540:SF6">
    <property type="entry name" value="ISOCHORISMATASE-LIKE DOMAIN-CONTAINING PROTEIN"/>
    <property type="match status" value="1"/>
</dbReference>
<dbReference type="InterPro" id="IPR050272">
    <property type="entry name" value="Isochorismatase-like_hydrls"/>
</dbReference>
<keyword evidence="4" id="KW-1185">Reference proteome</keyword>